<evidence type="ECO:0000256" key="1">
    <source>
        <dbReference type="SAM" id="Phobius"/>
    </source>
</evidence>
<dbReference type="AlphaFoldDB" id="H7FVR4"/>
<feature type="signal peptide" evidence="2">
    <location>
        <begin position="1"/>
        <end position="24"/>
    </location>
</feature>
<protein>
    <recommendedName>
        <fullName evidence="5">Seryl-tRNA synthetase</fullName>
    </recommendedName>
</protein>
<evidence type="ECO:0000313" key="4">
    <source>
        <dbReference type="Proteomes" id="UP000005566"/>
    </source>
</evidence>
<keyword evidence="2" id="KW-0732">Signal</keyword>
<comment type="caution">
    <text evidence="3">The sequence shown here is derived from an EMBL/GenBank/DDBJ whole genome shotgun (WGS) entry which is preliminary data.</text>
</comment>
<name>H7FVR4_FLAFP</name>
<gene>
    <name evidence="3" type="ORF">HJ01_03198</name>
</gene>
<keyword evidence="1" id="KW-0812">Transmembrane</keyword>
<sequence>MKKLSFYLMVMVLSLGALPTTMFAAEKNIAAAVTTEPKEIPAEVQTMLNRLDEIKAMDKSSLNSSERKELRKEVREIKSELRSTGNGVYFSVGAIIIIILLLILLL</sequence>
<keyword evidence="1" id="KW-1133">Transmembrane helix</keyword>
<dbReference type="STRING" id="1086011.HJ01_03198"/>
<proteinExistence type="predicted"/>
<keyword evidence="1" id="KW-0472">Membrane</keyword>
<reference evidence="3 4" key="1">
    <citation type="journal article" date="2014" name="Acta Crystallogr. D">
        <title>Structure-based characterization and antifreeze properties of a hyperactive ice-binding protein from the Antarctic bacterium Flavobacterium frigoris PS1.</title>
        <authorList>
            <person name="Do H."/>
            <person name="Kim S.J."/>
            <person name="Kim H.J."/>
            <person name="Lee J.H."/>
        </authorList>
    </citation>
    <scope>NUCLEOTIDE SEQUENCE [LARGE SCALE GENOMIC DNA]</scope>
    <source>
        <strain evidence="3 4">PS1</strain>
    </source>
</reference>
<dbReference type="OrthoDB" id="799395at2"/>
<accession>H7FVR4</accession>
<dbReference type="Proteomes" id="UP000005566">
    <property type="component" value="Unassembled WGS sequence"/>
</dbReference>
<keyword evidence="4" id="KW-1185">Reference proteome</keyword>
<dbReference type="EMBL" id="AHKF01000025">
    <property type="protein sequence ID" value="EIA07395.1"/>
    <property type="molecule type" value="Genomic_DNA"/>
</dbReference>
<evidence type="ECO:0000256" key="2">
    <source>
        <dbReference type="SAM" id="SignalP"/>
    </source>
</evidence>
<evidence type="ECO:0008006" key="5">
    <source>
        <dbReference type="Google" id="ProtNLM"/>
    </source>
</evidence>
<dbReference type="PATRIC" id="fig|1086011.3.peg.3133"/>
<feature type="transmembrane region" description="Helical" evidence="1">
    <location>
        <begin position="88"/>
        <end position="105"/>
    </location>
</feature>
<evidence type="ECO:0000313" key="3">
    <source>
        <dbReference type="EMBL" id="EIA07395.1"/>
    </source>
</evidence>
<organism evidence="3 4">
    <name type="scientific">Flavobacterium frigoris (strain PS1)</name>
    <dbReference type="NCBI Taxonomy" id="1086011"/>
    <lineage>
        <taxon>Bacteria</taxon>
        <taxon>Pseudomonadati</taxon>
        <taxon>Bacteroidota</taxon>
        <taxon>Flavobacteriia</taxon>
        <taxon>Flavobacteriales</taxon>
        <taxon>Flavobacteriaceae</taxon>
        <taxon>Flavobacterium</taxon>
    </lineage>
</organism>
<dbReference type="RefSeq" id="WP_007139375.1">
    <property type="nucleotide sequence ID" value="NZ_AHKF01000025.1"/>
</dbReference>
<dbReference type="eggNOG" id="ENOG503373K">
    <property type="taxonomic scope" value="Bacteria"/>
</dbReference>
<feature type="chain" id="PRO_5003610582" description="Seryl-tRNA synthetase" evidence="2">
    <location>
        <begin position="25"/>
        <end position="106"/>
    </location>
</feature>